<dbReference type="SUPFAM" id="SSF52922">
    <property type="entry name" value="TK C-terminal domain-like"/>
    <property type="match status" value="1"/>
</dbReference>
<dbReference type="CDD" id="cd07033">
    <property type="entry name" value="TPP_PYR_DXS_TK_like"/>
    <property type="match status" value="1"/>
</dbReference>
<gene>
    <name evidence="5" type="ORF">MNBD_DELTA01-347</name>
</gene>
<keyword evidence="5" id="KW-0808">Transferase</keyword>
<dbReference type="Pfam" id="PF02779">
    <property type="entry name" value="Transket_pyr"/>
    <property type="match status" value="1"/>
</dbReference>
<organism evidence="5">
    <name type="scientific">hydrothermal vent metagenome</name>
    <dbReference type="NCBI Taxonomy" id="652676"/>
    <lineage>
        <taxon>unclassified sequences</taxon>
        <taxon>metagenomes</taxon>
        <taxon>ecological metagenomes</taxon>
    </lineage>
</organism>
<evidence type="ECO:0000313" key="5">
    <source>
        <dbReference type="EMBL" id="VAV85553.1"/>
    </source>
</evidence>
<dbReference type="EC" id="2.2.1.1" evidence="5"/>
<dbReference type="InterPro" id="IPR005475">
    <property type="entry name" value="Transketolase-like_Pyr-bd"/>
</dbReference>
<dbReference type="SMART" id="SM00861">
    <property type="entry name" value="Transket_pyr"/>
    <property type="match status" value="1"/>
</dbReference>
<dbReference type="Pfam" id="PF02780">
    <property type="entry name" value="Transketolase_C"/>
    <property type="match status" value="1"/>
</dbReference>
<comment type="cofactor">
    <cofactor evidence="1">
        <name>thiamine diphosphate</name>
        <dbReference type="ChEBI" id="CHEBI:58937"/>
    </cofactor>
</comment>
<dbReference type="SUPFAM" id="SSF52518">
    <property type="entry name" value="Thiamin diphosphate-binding fold (THDP-binding)"/>
    <property type="match status" value="1"/>
</dbReference>
<evidence type="ECO:0000256" key="2">
    <source>
        <dbReference type="ARBA" id="ARBA00007131"/>
    </source>
</evidence>
<dbReference type="InterPro" id="IPR029061">
    <property type="entry name" value="THDP-binding"/>
</dbReference>
<dbReference type="FunFam" id="3.40.50.970:FF:000129">
    <property type="entry name" value="Transketolase"/>
    <property type="match status" value="1"/>
</dbReference>
<evidence type="ECO:0000256" key="3">
    <source>
        <dbReference type="ARBA" id="ARBA00023052"/>
    </source>
</evidence>
<dbReference type="PANTHER" id="PTHR43825:SF1">
    <property type="entry name" value="TRANSKETOLASE-LIKE PYRIMIDINE-BINDING DOMAIN-CONTAINING PROTEIN"/>
    <property type="match status" value="1"/>
</dbReference>
<proteinExistence type="inferred from homology"/>
<reference evidence="5" key="1">
    <citation type="submission" date="2018-06" db="EMBL/GenBank/DDBJ databases">
        <authorList>
            <person name="Zhirakovskaya E."/>
        </authorList>
    </citation>
    <scope>NUCLEOTIDE SEQUENCE</scope>
</reference>
<dbReference type="Gene3D" id="3.40.50.970">
    <property type="match status" value="1"/>
</dbReference>
<dbReference type="EMBL" id="UOEA01000090">
    <property type="protein sequence ID" value="VAV85553.1"/>
    <property type="molecule type" value="Genomic_DNA"/>
</dbReference>
<feature type="domain" description="Transketolase-like pyrimidine-binding" evidence="4">
    <location>
        <begin position="4"/>
        <end position="169"/>
    </location>
</feature>
<sequence length="317" mass="34403">MEYKSLRKVFADQVIRHARKDSAIVMLHVDCKEATGIDGFVSEFPERVYNLGIGEQNAVSTAAGMALSGLIPVFNSYAMFLWGRAFDQIRNNVCLTNANVKLVGSHLGLDVGVDGVTHQVVEDVALARTLPNMEIISPADEVEMRGAVTYMLEQKGPVYLRTGKTKVGEFLSQDYEFKIGAPVVLREGKDVALLSHGLMLERAVKAAETLESEGVSVKVVNISSIKPLDKKLLLEMLKGMAGVVTVEDHSIYGGLGSLAAEILSENMPMPLLRIGVPDLFGESASGDELYTKFSMNVKHIAAAARKVMQGKTGDELF</sequence>
<dbReference type="InterPro" id="IPR009014">
    <property type="entry name" value="Transketo_C/PFOR_II"/>
</dbReference>
<comment type="similarity">
    <text evidence="2">Belongs to the transketolase family.</text>
</comment>
<keyword evidence="3" id="KW-0786">Thiamine pyrophosphate</keyword>
<evidence type="ECO:0000259" key="4">
    <source>
        <dbReference type="SMART" id="SM00861"/>
    </source>
</evidence>
<dbReference type="GO" id="GO:0004802">
    <property type="term" value="F:transketolase activity"/>
    <property type="evidence" value="ECO:0007669"/>
    <property type="project" value="UniProtKB-EC"/>
</dbReference>
<dbReference type="Gene3D" id="3.40.50.920">
    <property type="match status" value="1"/>
</dbReference>
<name>A0A3B0RM06_9ZZZZ</name>
<protein>
    <submittedName>
        <fullName evidence="5">Transketolase, C-terminal section</fullName>
        <ecNumber evidence="5">2.2.1.1</ecNumber>
    </submittedName>
</protein>
<dbReference type="AlphaFoldDB" id="A0A3B0RM06"/>
<dbReference type="InterPro" id="IPR033248">
    <property type="entry name" value="Transketolase_C"/>
</dbReference>
<evidence type="ECO:0000256" key="1">
    <source>
        <dbReference type="ARBA" id="ARBA00001964"/>
    </source>
</evidence>
<dbReference type="InterPro" id="IPR051157">
    <property type="entry name" value="PDH/Transketolase"/>
</dbReference>
<dbReference type="PANTHER" id="PTHR43825">
    <property type="entry name" value="PYRUVATE DEHYDROGENASE E1 COMPONENT"/>
    <property type="match status" value="1"/>
</dbReference>
<accession>A0A3B0RM06</accession>